<evidence type="ECO:0000313" key="2">
    <source>
        <dbReference type="EMBL" id="MFD0991688.1"/>
    </source>
</evidence>
<dbReference type="RefSeq" id="WP_386104226.1">
    <property type="nucleotide sequence ID" value="NZ_JBHTJR010000011.1"/>
</dbReference>
<sequence>MRFIIFSLILFCMFMTSCKPNNVITIKKEFNSLEYYDGKKSTKDFLLGNNYWLGASSYIDFRTANVKFLNEKDTVSLNLFPEKTKDFTVRKYLSTFQPDHRGFYKKDLFLISKALKLPEPVIKNDIYYIKDKYSYHLVYEEYKGKHYFMIYSITGGRMPEGIIVYKVYEVAFNENMKNKYFNKKT</sequence>
<keyword evidence="1" id="KW-0732">Signal</keyword>
<dbReference type="Proteomes" id="UP001597062">
    <property type="component" value="Unassembled WGS sequence"/>
</dbReference>
<proteinExistence type="predicted"/>
<dbReference type="PROSITE" id="PS51257">
    <property type="entry name" value="PROKAR_LIPOPROTEIN"/>
    <property type="match status" value="1"/>
</dbReference>
<keyword evidence="3" id="KW-1185">Reference proteome</keyword>
<comment type="caution">
    <text evidence="2">The sequence shown here is derived from an EMBL/GenBank/DDBJ whole genome shotgun (WGS) entry which is preliminary data.</text>
</comment>
<reference evidence="3" key="1">
    <citation type="journal article" date="2019" name="Int. J. Syst. Evol. Microbiol.">
        <title>The Global Catalogue of Microorganisms (GCM) 10K type strain sequencing project: providing services to taxonomists for standard genome sequencing and annotation.</title>
        <authorList>
            <consortium name="The Broad Institute Genomics Platform"/>
            <consortium name="The Broad Institute Genome Sequencing Center for Infectious Disease"/>
            <person name="Wu L."/>
            <person name="Ma J."/>
        </authorList>
    </citation>
    <scope>NUCLEOTIDE SEQUENCE [LARGE SCALE GENOMIC DNA]</scope>
    <source>
        <strain evidence="3">CCUG 60527</strain>
    </source>
</reference>
<evidence type="ECO:0000256" key="1">
    <source>
        <dbReference type="SAM" id="SignalP"/>
    </source>
</evidence>
<gene>
    <name evidence="2" type="ORF">ACFQ1U_00575</name>
</gene>
<evidence type="ECO:0000313" key="3">
    <source>
        <dbReference type="Proteomes" id="UP001597062"/>
    </source>
</evidence>
<organism evidence="2 3">
    <name type="scientific">Tenacibaculum geojense</name>
    <dbReference type="NCBI Taxonomy" id="915352"/>
    <lineage>
        <taxon>Bacteria</taxon>
        <taxon>Pseudomonadati</taxon>
        <taxon>Bacteroidota</taxon>
        <taxon>Flavobacteriia</taxon>
        <taxon>Flavobacteriales</taxon>
        <taxon>Flavobacteriaceae</taxon>
        <taxon>Tenacibaculum</taxon>
    </lineage>
</organism>
<dbReference type="EMBL" id="JBHTJR010000011">
    <property type="protein sequence ID" value="MFD0991688.1"/>
    <property type="molecule type" value="Genomic_DNA"/>
</dbReference>
<accession>A0ABW3JMD9</accession>
<feature type="chain" id="PRO_5047069234" description="Lipoprotein" evidence="1">
    <location>
        <begin position="19"/>
        <end position="185"/>
    </location>
</feature>
<protein>
    <recommendedName>
        <fullName evidence="4">Lipoprotein</fullName>
    </recommendedName>
</protein>
<feature type="signal peptide" evidence="1">
    <location>
        <begin position="1"/>
        <end position="18"/>
    </location>
</feature>
<name>A0ABW3JMD9_9FLAO</name>
<evidence type="ECO:0008006" key="4">
    <source>
        <dbReference type="Google" id="ProtNLM"/>
    </source>
</evidence>